<comment type="pathway">
    <text evidence="4">Amino-acid biosynthesis.</text>
</comment>
<name>A0A9D2LKQ4_9FIRM</name>
<dbReference type="PRINTS" id="PR00419">
    <property type="entry name" value="ADXRDTASE"/>
</dbReference>
<evidence type="ECO:0000256" key="4">
    <source>
        <dbReference type="ARBA" id="ARBA00029440"/>
    </source>
</evidence>
<evidence type="ECO:0000256" key="3">
    <source>
        <dbReference type="ARBA" id="ARBA00023164"/>
    </source>
</evidence>
<keyword evidence="3" id="KW-0314">Glutamate biosynthesis</keyword>
<feature type="domain" description="FAD/NAD(P)-binding" evidence="6">
    <location>
        <begin position="153"/>
        <end position="446"/>
    </location>
</feature>
<dbReference type="InterPro" id="IPR023753">
    <property type="entry name" value="FAD/NAD-binding_dom"/>
</dbReference>
<evidence type="ECO:0000256" key="1">
    <source>
        <dbReference type="ARBA" id="ARBA00022605"/>
    </source>
</evidence>
<dbReference type="InterPro" id="IPR036188">
    <property type="entry name" value="FAD/NAD-bd_sf"/>
</dbReference>
<evidence type="ECO:0000313" key="9">
    <source>
        <dbReference type="Proteomes" id="UP000823824"/>
    </source>
</evidence>
<dbReference type="InterPro" id="IPR009051">
    <property type="entry name" value="Helical_ferredxn"/>
</dbReference>
<dbReference type="Proteomes" id="UP000823824">
    <property type="component" value="Unassembled WGS sequence"/>
</dbReference>
<dbReference type="NCBIfam" id="TIGR01317">
    <property type="entry name" value="GOGAT_sm_gam"/>
    <property type="match status" value="1"/>
</dbReference>
<dbReference type="EMBL" id="DWZJ01000085">
    <property type="protein sequence ID" value="HJB13930.1"/>
    <property type="molecule type" value="Genomic_DNA"/>
</dbReference>
<dbReference type="InterPro" id="IPR006005">
    <property type="entry name" value="Glut_synth_ssu1"/>
</dbReference>
<organism evidence="8 9">
    <name type="scientific">Candidatus Oscillibacter excrementigallinarum</name>
    <dbReference type="NCBI Taxonomy" id="2838716"/>
    <lineage>
        <taxon>Bacteria</taxon>
        <taxon>Bacillati</taxon>
        <taxon>Bacillota</taxon>
        <taxon>Clostridia</taxon>
        <taxon>Eubacteriales</taxon>
        <taxon>Oscillospiraceae</taxon>
        <taxon>Oscillibacter</taxon>
    </lineage>
</organism>
<dbReference type="SUPFAM" id="SSF46548">
    <property type="entry name" value="alpha-helical ferredoxin"/>
    <property type="match status" value="1"/>
</dbReference>
<dbReference type="GO" id="GO:0051536">
    <property type="term" value="F:iron-sulfur cluster binding"/>
    <property type="evidence" value="ECO:0007669"/>
    <property type="project" value="InterPro"/>
</dbReference>
<dbReference type="GO" id="GO:0016639">
    <property type="term" value="F:oxidoreductase activity, acting on the CH-NH2 group of donors, NAD or NADP as acceptor"/>
    <property type="evidence" value="ECO:0007669"/>
    <property type="project" value="InterPro"/>
</dbReference>
<dbReference type="SUPFAM" id="SSF51971">
    <property type="entry name" value="Nucleotide-binding domain"/>
    <property type="match status" value="2"/>
</dbReference>
<dbReference type="Pfam" id="PF14691">
    <property type="entry name" value="Fer4_20"/>
    <property type="match status" value="1"/>
</dbReference>
<evidence type="ECO:0000256" key="5">
    <source>
        <dbReference type="SAM" id="MobiDB-lite"/>
    </source>
</evidence>
<evidence type="ECO:0000259" key="7">
    <source>
        <dbReference type="Pfam" id="PF14691"/>
    </source>
</evidence>
<reference evidence="8" key="1">
    <citation type="journal article" date="2021" name="PeerJ">
        <title>Extensive microbial diversity within the chicken gut microbiome revealed by metagenomics and culture.</title>
        <authorList>
            <person name="Gilroy R."/>
            <person name="Ravi A."/>
            <person name="Getino M."/>
            <person name="Pursley I."/>
            <person name="Horton D.L."/>
            <person name="Alikhan N.F."/>
            <person name="Baker D."/>
            <person name="Gharbi K."/>
            <person name="Hall N."/>
            <person name="Watson M."/>
            <person name="Adriaenssens E.M."/>
            <person name="Foster-Nyarko E."/>
            <person name="Jarju S."/>
            <person name="Secka A."/>
            <person name="Antonio M."/>
            <person name="Oren A."/>
            <person name="Chaudhuri R.R."/>
            <person name="La Ragione R."/>
            <person name="Hildebrand F."/>
            <person name="Pallen M.J."/>
        </authorList>
    </citation>
    <scope>NUCLEOTIDE SEQUENCE</scope>
    <source>
        <strain evidence="8">ChiBcec18-1249</strain>
    </source>
</reference>
<gene>
    <name evidence="8" type="ORF">H9787_09490</name>
</gene>
<feature type="region of interest" description="Disordered" evidence="5">
    <location>
        <begin position="1"/>
        <end position="21"/>
    </location>
</feature>
<dbReference type="PANTHER" id="PTHR43100">
    <property type="entry name" value="GLUTAMATE SYNTHASE [NADPH] SMALL CHAIN"/>
    <property type="match status" value="1"/>
</dbReference>
<keyword evidence="1" id="KW-0028">Amino-acid biosynthesis</keyword>
<keyword evidence="2" id="KW-0560">Oxidoreductase</keyword>
<dbReference type="GO" id="GO:0006537">
    <property type="term" value="P:glutamate biosynthetic process"/>
    <property type="evidence" value="ECO:0007669"/>
    <property type="project" value="UniProtKB-KW"/>
</dbReference>
<dbReference type="PANTHER" id="PTHR43100:SF3">
    <property type="entry name" value="FAD_NAD(P)-BINDING DOMAIN-CONTAINING PROTEIN"/>
    <property type="match status" value="1"/>
</dbReference>
<dbReference type="AlphaFoldDB" id="A0A9D2LKQ4"/>
<feature type="compositionally biased region" description="Basic and acidic residues" evidence="5">
    <location>
        <begin position="10"/>
        <end position="21"/>
    </location>
</feature>
<evidence type="ECO:0000256" key="2">
    <source>
        <dbReference type="ARBA" id="ARBA00023002"/>
    </source>
</evidence>
<reference evidence="8" key="2">
    <citation type="submission" date="2021-04" db="EMBL/GenBank/DDBJ databases">
        <authorList>
            <person name="Gilroy R."/>
        </authorList>
    </citation>
    <scope>NUCLEOTIDE SEQUENCE</scope>
    <source>
        <strain evidence="8">ChiBcec18-1249</strain>
    </source>
</reference>
<evidence type="ECO:0000259" key="6">
    <source>
        <dbReference type="Pfam" id="PF07992"/>
    </source>
</evidence>
<dbReference type="Gene3D" id="1.10.1060.10">
    <property type="entry name" value="Alpha-helical ferredoxin"/>
    <property type="match status" value="1"/>
</dbReference>
<accession>A0A9D2LKQ4</accession>
<comment type="caution">
    <text evidence="8">The sequence shown here is derived from an EMBL/GenBank/DDBJ whole genome shotgun (WGS) entry which is preliminary data.</text>
</comment>
<sequence length="467" mass="50137">MGKPTGFLEYTRREDTSRDPAERVHDWEEFHLPLPEELRRQQGARCMNCGVPFCQTGMVYEGRAFGCPLHNLIPEWNDMILSGNWGHALSRLTKANNFPEFTGRVCPAPCEHACICGIYGDAITIRDNELSIIEEAFAVGRIRPRRPPQWSGKKVCVVGSGPAGLAAADQLNHRGHLVTVVERSEKPGGLLMYGIPNMKLPKDVVQRRIDLMTDEGVTFVCGLDASDGATAKRLLREYDAVLLCCGAGEPRPLGLDTQGVTGVCYGTEFLKSAVERAQLGKEKAAVPSAAGLDVVIIGTGDTASDCVATALRQGCRSVTQLVRRPQAVYLDAQGRLPADYAHQEAQAVTGRDPRRFGVQVKSLVTGENGALAGVVTTDGDTLPCQLLIGATGFAGCEPGVCEAFGVTADRTVRTAPGGYATNVEKVFAAGDMRRGQSLVVWAIAEGRSAAAEVDQYLMGYTNLARSV</sequence>
<dbReference type="Pfam" id="PF07992">
    <property type="entry name" value="Pyr_redox_2"/>
    <property type="match status" value="1"/>
</dbReference>
<dbReference type="Gene3D" id="3.50.50.60">
    <property type="entry name" value="FAD/NAD(P)-binding domain"/>
    <property type="match status" value="2"/>
</dbReference>
<proteinExistence type="predicted"/>
<evidence type="ECO:0000313" key="8">
    <source>
        <dbReference type="EMBL" id="HJB13930.1"/>
    </source>
</evidence>
<dbReference type="InterPro" id="IPR051394">
    <property type="entry name" value="Glutamate_Synthase"/>
</dbReference>
<protein>
    <submittedName>
        <fullName evidence="8">Glutamate synthase subunit beta</fullName>
    </submittedName>
</protein>
<feature type="domain" description="Dihydroprymidine dehydrogenase" evidence="7">
    <location>
        <begin position="24"/>
        <end position="136"/>
    </location>
</feature>
<dbReference type="InterPro" id="IPR028261">
    <property type="entry name" value="DPD_II"/>
</dbReference>